<dbReference type="PRINTS" id="PR01072">
    <property type="entry name" value="PRESENILIN"/>
</dbReference>
<sequence length="622" mass="68214">MSVKQKIGESHMGALVKLRELGKREHDHHLPLHGGDELSADSEPPKSSTNAVNSGRSSQAYSDISSPRRNQFSTNASDIALQNLDANNVAHLTETSAIPARTGMDEETAEELKYYMHQVYLVIQPVMMCIVLSIFWVKIAYSSSNSDYRQVVKVSTSYITTGSSSGSFSSGSSSSSLLSSFGTAAIIISQIIVVTIIIVCLFKYGCIKILTGFFMIVVLFLLAFMGYLLMLNLVEVFSIPLDYLTMCFALWNFAVMGLVAVFWKAPLWLQQAYMTVMSSLMAFSLTGLEEWTTWILLGLLAIWDLVAVLCPFGPLRILVESSRSQQREIPALLYSVNAVWIMATPSKWMHETLNNQPATISPPANSNTQESSNVSRQIPVPPEPVYSNQRQSNGVTSTDAFNRQINTTQIANRQSDPLSSISPHNASQTRDSFLYFDFGDFGFLDSNSRTAQLSSNGTSTRPTTRLNANNNHSDERPVSASGTGYAENRHTSSNGFVRLDSSTDFQEGPHDRESDAAVHERAEGDEDDEEEERSGLKLGLGDFVFYSVLIARASVYDWVTTVCCTVAVLTGLNATIYLLAIYKKALPALPISIAFGILFFFVAKQTLVPFVALVGALGGVGL</sequence>
<evidence type="ECO:0000256" key="5">
    <source>
        <dbReference type="ARBA" id="ARBA00022976"/>
    </source>
</evidence>
<evidence type="ECO:0000256" key="7">
    <source>
        <dbReference type="ARBA" id="ARBA00023034"/>
    </source>
</evidence>
<dbReference type="GO" id="GO:0000139">
    <property type="term" value="C:Golgi membrane"/>
    <property type="evidence" value="ECO:0007669"/>
    <property type="project" value="UniProtKB-SubCell"/>
</dbReference>
<feature type="compositionally biased region" description="Polar residues" evidence="12">
    <location>
        <begin position="491"/>
        <end position="505"/>
    </location>
</feature>
<feature type="transmembrane region" description="Helical" evidence="11">
    <location>
        <begin position="177"/>
        <end position="202"/>
    </location>
</feature>
<keyword evidence="5 11" id="KW-0914">Notch signaling pathway</keyword>
<keyword evidence="7 11" id="KW-0333">Golgi apparatus</keyword>
<comment type="similarity">
    <text evidence="1 11">Belongs to the peptidase A22A family.</text>
</comment>
<dbReference type="InterPro" id="IPR006639">
    <property type="entry name" value="Preselin/SPP"/>
</dbReference>
<feature type="compositionally biased region" description="Basic and acidic residues" evidence="12">
    <location>
        <begin position="507"/>
        <end position="522"/>
    </location>
</feature>
<feature type="compositionally biased region" description="Basic and acidic residues" evidence="12">
    <location>
        <begin position="18"/>
        <end position="36"/>
    </location>
</feature>
<feature type="region of interest" description="Disordered" evidence="12">
    <location>
        <begin position="18"/>
        <end position="70"/>
    </location>
</feature>
<keyword evidence="8 11" id="KW-0472">Membrane</keyword>
<feature type="compositionally biased region" description="Polar residues" evidence="12">
    <location>
        <begin position="354"/>
        <end position="376"/>
    </location>
</feature>
<keyword evidence="14" id="KW-1185">Reference proteome</keyword>
<evidence type="ECO:0000256" key="12">
    <source>
        <dbReference type="SAM" id="MobiDB-lite"/>
    </source>
</evidence>
<dbReference type="Proteomes" id="UP000242875">
    <property type="component" value="Unassembled WGS sequence"/>
</dbReference>
<comment type="domain">
    <text evidence="11">The PAL motif is required for normal active site conformation.</text>
</comment>
<evidence type="ECO:0000313" key="14">
    <source>
        <dbReference type="Proteomes" id="UP000242875"/>
    </source>
</evidence>
<feature type="transmembrane region" description="Helical" evidence="11">
    <location>
        <begin position="294"/>
        <end position="319"/>
    </location>
</feature>
<evidence type="ECO:0000313" key="13">
    <source>
        <dbReference type="EMBL" id="OZJ06304.1"/>
    </source>
</evidence>
<feature type="transmembrane region" description="Helical" evidence="11">
    <location>
        <begin position="209"/>
        <end position="231"/>
    </location>
</feature>
<evidence type="ECO:0000256" key="3">
    <source>
        <dbReference type="ARBA" id="ARBA00022801"/>
    </source>
</evidence>
<dbReference type="GO" id="GO:0016485">
    <property type="term" value="P:protein processing"/>
    <property type="evidence" value="ECO:0007669"/>
    <property type="project" value="InterPro"/>
</dbReference>
<evidence type="ECO:0000256" key="9">
    <source>
        <dbReference type="ARBA" id="ARBA00053367"/>
    </source>
</evidence>
<comment type="subcellular location">
    <subcellularLocation>
        <location evidence="11">Endoplasmic reticulum membrane</location>
        <topology evidence="11">Multi-pass membrane protein</topology>
    </subcellularLocation>
    <subcellularLocation>
        <location evidence="11">Golgi apparatus membrane</location>
        <topology evidence="11">Multi-pass membrane protein</topology>
    </subcellularLocation>
</comment>
<evidence type="ECO:0000256" key="10">
    <source>
        <dbReference type="ARBA" id="ARBA00066080"/>
    </source>
</evidence>
<feature type="compositionally biased region" description="Acidic residues" evidence="12">
    <location>
        <begin position="523"/>
        <end position="532"/>
    </location>
</feature>
<comment type="function">
    <text evidence="9">Probable catalytic subunit of the gamma-secretase complex, an endoprotease complex that catalyzes the intramembrane cleavage of integral membrane proteins such as Notch receptors. Requires the other members of the gamma-secretase complex to have a protease activity.</text>
</comment>
<dbReference type="Pfam" id="PF01080">
    <property type="entry name" value="Presenilin"/>
    <property type="match status" value="2"/>
</dbReference>
<dbReference type="FunFam" id="1.10.472.100:FF:000003">
    <property type="entry name" value="Presenilin"/>
    <property type="match status" value="1"/>
</dbReference>
<evidence type="ECO:0000256" key="11">
    <source>
        <dbReference type="RuleBase" id="RU361148"/>
    </source>
</evidence>
<evidence type="ECO:0000256" key="1">
    <source>
        <dbReference type="ARBA" id="ARBA00008604"/>
    </source>
</evidence>
<feature type="region of interest" description="Disordered" evidence="12">
    <location>
        <begin position="354"/>
        <end position="395"/>
    </location>
</feature>
<feature type="region of interest" description="Disordered" evidence="12">
    <location>
        <begin position="450"/>
        <end position="533"/>
    </location>
</feature>
<accession>A0A261Y741</accession>
<dbReference type="InterPro" id="IPR001108">
    <property type="entry name" value="Peptidase_A22A"/>
</dbReference>
<dbReference type="GO" id="GO:0005789">
    <property type="term" value="C:endoplasmic reticulum membrane"/>
    <property type="evidence" value="ECO:0007669"/>
    <property type="project" value="UniProtKB-SubCell"/>
</dbReference>
<dbReference type="AlphaFoldDB" id="A0A261Y741"/>
<gene>
    <name evidence="13" type="ORF">BZG36_00688</name>
</gene>
<dbReference type="GO" id="GO:0042500">
    <property type="term" value="F:aspartic endopeptidase activity, intramembrane cleaving"/>
    <property type="evidence" value="ECO:0007669"/>
    <property type="project" value="InterPro"/>
</dbReference>
<evidence type="ECO:0000256" key="2">
    <source>
        <dbReference type="ARBA" id="ARBA00022692"/>
    </source>
</evidence>
<evidence type="ECO:0000256" key="6">
    <source>
        <dbReference type="ARBA" id="ARBA00022989"/>
    </source>
</evidence>
<organism evidence="13 14">
    <name type="scientific">Bifiguratus adelaidae</name>
    <dbReference type="NCBI Taxonomy" id="1938954"/>
    <lineage>
        <taxon>Eukaryota</taxon>
        <taxon>Fungi</taxon>
        <taxon>Fungi incertae sedis</taxon>
        <taxon>Mucoromycota</taxon>
        <taxon>Mucoromycotina</taxon>
        <taxon>Endogonomycetes</taxon>
        <taxon>Endogonales</taxon>
        <taxon>Endogonales incertae sedis</taxon>
        <taxon>Bifiguratus</taxon>
    </lineage>
</organism>
<dbReference type="EMBL" id="MVBO01000004">
    <property type="protein sequence ID" value="OZJ06304.1"/>
    <property type="molecule type" value="Genomic_DNA"/>
</dbReference>
<comment type="subunit">
    <text evidence="10">Homodimer. Component of the gamma-secretase complex, a complex composed of a presenilin homodimer, nicastrin, aph1 and pen2.</text>
</comment>
<feature type="transmembrane region" description="Helical" evidence="11">
    <location>
        <begin position="558"/>
        <end position="581"/>
    </location>
</feature>
<evidence type="ECO:0000256" key="8">
    <source>
        <dbReference type="ARBA" id="ARBA00023136"/>
    </source>
</evidence>
<dbReference type="SMART" id="SM00730">
    <property type="entry name" value="PSN"/>
    <property type="match status" value="1"/>
</dbReference>
<reference evidence="13 14" key="1">
    <citation type="journal article" date="2017" name="Mycologia">
        <title>Bifiguratus adelaidae, gen. et sp. nov., a new member of Mucoromycotina in endophytic and soil-dwelling habitats.</title>
        <authorList>
            <person name="Torres-Cruz T.J."/>
            <person name="Billingsley Tobias T.L."/>
            <person name="Almatruk M."/>
            <person name="Hesse C."/>
            <person name="Kuske C.R."/>
            <person name="Desiro A."/>
            <person name="Benucci G.M."/>
            <person name="Bonito G."/>
            <person name="Stajich J.E."/>
            <person name="Dunlap C."/>
            <person name="Arnold A.E."/>
            <person name="Porras-Alfaro A."/>
        </authorList>
    </citation>
    <scope>NUCLEOTIDE SEQUENCE [LARGE SCALE GENOMIC DNA]</scope>
    <source>
        <strain evidence="13 14">AZ0501</strain>
    </source>
</reference>
<dbReference type="GO" id="GO:0070765">
    <property type="term" value="C:gamma-secretase complex"/>
    <property type="evidence" value="ECO:0007669"/>
    <property type="project" value="UniProtKB-ARBA"/>
</dbReference>
<feature type="transmembrane region" description="Helical" evidence="11">
    <location>
        <begin position="119"/>
        <end position="141"/>
    </location>
</feature>
<comment type="caution">
    <text evidence="13">The sequence shown here is derived from an EMBL/GenBank/DDBJ whole genome shotgun (WGS) entry which is preliminary data.</text>
</comment>
<dbReference type="EC" id="3.4.23.-" evidence="11"/>
<dbReference type="PANTHER" id="PTHR10202">
    <property type="entry name" value="PRESENILIN"/>
    <property type="match status" value="1"/>
</dbReference>
<comment type="function">
    <text evidence="11">Probable subunit of the gamma-secretase complex, an endoprotease complex that catalyzes the intramembrane cleavage of integral membrane proteins such as Notch receptors.</text>
</comment>
<feature type="transmembrane region" description="Helical" evidence="11">
    <location>
        <begin position="243"/>
        <end position="263"/>
    </location>
</feature>
<dbReference type="GO" id="GO:0044351">
    <property type="term" value="P:macropinocytosis"/>
    <property type="evidence" value="ECO:0007669"/>
    <property type="project" value="UniProtKB-ARBA"/>
</dbReference>
<keyword evidence="4 11" id="KW-0256">Endoplasmic reticulum</keyword>
<feature type="compositionally biased region" description="Polar residues" evidence="12">
    <location>
        <begin position="45"/>
        <end position="70"/>
    </location>
</feature>
<feature type="compositionally biased region" description="Polar residues" evidence="12">
    <location>
        <begin position="450"/>
        <end position="471"/>
    </location>
</feature>
<dbReference type="PANTHER" id="PTHR10202:SF13">
    <property type="entry name" value="PRESENILIN HOMOLOG"/>
    <property type="match status" value="1"/>
</dbReference>
<dbReference type="GO" id="GO:0006509">
    <property type="term" value="P:membrane protein ectodomain proteolysis"/>
    <property type="evidence" value="ECO:0007669"/>
    <property type="project" value="TreeGrafter"/>
</dbReference>
<evidence type="ECO:0000256" key="4">
    <source>
        <dbReference type="ARBA" id="ARBA00022824"/>
    </source>
</evidence>
<protein>
    <recommendedName>
        <fullName evidence="11">Presenilin</fullName>
        <ecNumber evidence="11">3.4.23.-</ecNumber>
    </recommendedName>
</protein>
<keyword evidence="3 11" id="KW-0378">Hydrolase</keyword>
<keyword evidence="2 11" id="KW-0812">Transmembrane</keyword>
<name>A0A261Y741_9FUNG</name>
<dbReference type="OrthoDB" id="432970at2759"/>
<proteinExistence type="inferred from homology"/>
<keyword evidence="11" id="KW-0645">Protease</keyword>
<feature type="compositionally biased region" description="Polar residues" evidence="12">
    <location>
        <begin position="386"/>
        <end position="395"/>
    </location>
</feature>
<feature type="transmembrane region" description="Helical" evidence="11">
    <location>
        <begin position="593"/>
        <end position="617"/>
    </location>
</feature>
<dbReference type="Gene3D" id="1.10.472.100">
    <property type="entry name" value="Presenilin"/>
    <property type="match status" value="1"/>
</dbReference>
<dbReference type="InterPro" id="IPR042524">
    <property type="entry name" value="Presenilin_C"/>
</dbReference>
<keyword evidence="6 11" id="KW-1133">Transmembrane helix</keyword>